<dbReference type="Proteomes" id="UP000681162">
    <property type="component" value="Unassembled WGS sequence"/>
</dbReference>
<gene>
    <name evidence="1" type="ORF">J41TS12_36840</name>
</gene>
<sequence>MTLKVNFDELGFGVEVEFSGITRLQAAKVLVNYFGSTFVKYEGRYNEEFHIPDHQGRIYKIVMDGSIDAHYKKVNTYIPGTDEYKCEMVTPVLQYSDLSTLLEVVAALKLEGAMAGANCGVHIHIDASLFTAEQLRVLCNLVYRHQSLLTNALSVRESRKEKFCADLTEGFIEKLNRFKPRSYKELSEIWYSEPEDPEESRYRVINLNNLLSGRFQAVEFRLFNSSLEGEHLKAYVQLCLIIVAQALRQKWAISRIAYSDNEKYTFRLFLIKSGAIGQEFRGMRLLLLKFLEGDSGRRHPSTDNKQI</sequence>
<keyword evidence="2" id="KW-1185">Reference proteome</keyword>
<evidence type="ECO:0000313" key="2">
    <source>
        <dbReference type="Proteomes" id="UP000681162"/>
    </source>
</evidence>
<dbReference type="Pfam" id="PF12224">
    <property type="entry name" value="Amidoligase_2"/>
    <property type="match status" value="1"/>
</dbReference>
<evidence type="ECO:0000313" key="1">
    <source>
        <dbReference type="EMBL" id="GIO38823.1"/>
    </source>
</evidence>
<organism evidence="1 2">
    <name type="scientific">Paenibacillus antibioticophila</name>
    <dbReference type="NCBI Taxonomy" id="1274374"/>
    <lineage>
        <taxon>Bacteria</taxon>
        <taxon>Bacillati</taxon>
        <taxon>Bacillota</taxon>
        <taxon>Bacilli</taxon>
        <taxon>Bacillales</taxon>
        <taxon>Paenibacillaceae</taxon>
        <taxon>Paenibacillus</taxon>
    </lineage>
</organism>
<dbReference type="InterPro" id="IPR022025">
    <property type="entry name" value="Amidoligase_2"/>
</dbReference>
<dbReference type="EMBL" id="BORR01000015">
    <property type="protein sequence ID" value="GIO38823.1"/>
    <property type="molecule type" value="Genomic_DNA"/>
</dbReference>
<dbReference type="PANTHER" id="PTHR36847">
    <property type="entry name" value="AMIDOLIGASE ENZYME"/>
    <property type="match status" value="1"/>
</dbReference>
<protein>
    <recommendedName>
        <fullName evidence="3">Amidoligase</fullName>
    </recommendedName>
</protein>
<proteinExistence type="predicted"/>
<evidence type="ECO:0008006" key="3">
    <source>
        <dbReference type="Google" id="ProtNLM"/>
    </source>
</evidence>
<dbReference type="RefSeq" id="WP_212941308.1">
    <property type="nucleotide sequence ID" value="NZ_BORR01000015.1"/>
</dbReference>
<accession>A0A919XYG0</accession>
<dbReference type="PANTHER" id="PTHR36847:SF1">
    <property type="entry name" value="AMIDOLIGASE ENZYME"/>
    <property type="match status" value="1"/>
</dbReference>
<dbReference type="AlphaFoldDB" id="A0A919XYG0"/>
<comment type="caution">
    <text evidence="1">The sequence shown here is derived from an EMBL/GenBank/DDBJ whole genome shotgun (WGS) entry which is preliminary data.</text>
</comment>
<name>A0A919XYG0_9BACL</name>
<reference evidence="1 2" key="1">
    <citation type="submission" date="2021-03" db="EMBL/GenBank/DDBJ databases">
        <title>Antimicrobial resistance genes in bacteria isolated from Japanese honey, and their potential for conferring macrolide and lincosamide resistance in the American foulbrood pathogen Paenibacillus larvae.</title>
        <authorList>
            <person name="Okamoto M."/>
            <person name="Kumagai M."/>
            <person name="Kanamori H."/>
            <person name="Takamatsu D."/>
        </authorList>
    </citation>
    <scope>NUCLEOTIDE SEQUENCE [LARGE SCALE GENOMIC DNA]</scope>
    <source>
        <strain evidence="1 2">J41TS12</strain>
    </source>
</reference>